<name>A0ACB7WJ40_DIOAL</name>
<evidence type="ECO:0000313" key="1">
    <source>
        <dbReference type="EMBL" id="KAH7687972.1"/>
    </source>
</evidence>
<accession>A0ACB7WJ40</accession>
<sequence>MAEVASEKKRSARLSLLINFAESLASEALLRSPVARSPRSFDPGAIGLGIVAAMSEATRSEPIPIISAGTARRTPKKEDEEKKKKKMVMSETYTCVTSHVGGNSVKKRVYLDDGFSGMDGNYKSSLAVVFETPAATAVRVPPPPSLEMDFLSRCYLCRKRLHGLDIFMYRGDMAFCSEECRCHQILNDEIREKCGPETRNPFACSESPCSTPFLFAAGVAAA</sequence>
<comment type="caution">
    <text evidence="1">The sequence shown here is derived from an EMBL/GenBank/DDBJ whole genome shotgun (WGS) entry which is preliminary data.</text>
</comment>
<organism evidence="1 2">
    <name type="scientific">Dioscorea alata</name>
    <name type="common">Purple yam</name>
    <dbReference type="NCBI Taxonomy" id="55571"/>
    <lineage>
        <taxon>Eukaryota</taxon>
        <taxon>Viridiplantae</taxon>
        <taxon>Streptophyta</taxon>
        <taxon>Embryophyta</taxon>
        <taxon>Tracheophyta</taxon>
        <taxon>Spermatophyta</taxon>
        <taxon>Magnoliopsida</taxon>
        <taxon>Liliopsida</taxon>
        <taxon>Dioscoreales</taxon>
        <taxon>Dioscoreaceae</taxon>
        <taxon>Dioscorea</taxon>
    </lineage>
</organism>
<protein>
    <submittedName>
        <fullName evidence="1">Phosphoenolpyruvate carboxykinase N-terminal protein</fullName>
    </submittedName>
</protein>
<proteinExistence type="predicted"/>
<gene>
    <name evidence="1" type="ORF">IHE45_03G002100</name>
</gene>
<dbReference type="EMBL" id="CM037013">
    <property type="protein sequence ID" value="KAH7687972.1"/>
    <property type="molecule type" value="Genomic_DNA"/>
</dbReference>
<dbReference type="Proteomes" id="UP000827976">
    <property type="component" value="Chromosome 3"/>
</dbReference>
<evidence type="ECO:0000313" key="2">
    <source>
        <dbReference type="Proteomes" id="UP000827976"/>
    </source>
</evidence>
<reference evidence="2" key="1">
    <citation type="journal article" date="2022" name="Nat. Commun.">
        <title>Chromosome evolution and the genetic basis of agronomically important traits in greater yam.</title>
        <authorList>
            <person name="Bredeson J.V."/>
            <person name="Lyons J.B."/>
            <person name="Oniyinde I.O."/>
            <person name="Okereke N.R."/>
            <person name="Kolade O."/>
            <person name="Nnabue I."/>
            <person name="Nwadili C.O."/>
            <person name="Hribova E."/>
            <person name="Parker M."/>
            <person name="Nwogha J."/>
            <person name="Shu S."/>
            <person name="Carlson J."/>
            <person name="Kariba R."/>
            <person name="Muthemba S."/>
            <person name="Knop K."/>
            <person name="Barton G.J."/>
            <person name="Sherwood A.V."/>
            <person name="Lopez-Montes A."/>
            <person name="Asiedu R."/>
            <person name="Jamnadass R."/>
            <person name="Muchugi A."/>
            <person name="Goodstein D."/>
            <person name="Egesi C.N."/>
            <person name="Featherston J."/>
            <person name="Asfaw A."/>
            <person name="Simpson G.G."/>
            <person name="Dolezel J."/>
            <person name="Hendre P.S."/>
            <person name="Van Deynze A."/>
            <person name="Kumar P.L."/>
            <person name="Obidiegwu J.E."/>
            <person name="Bhattacharjee R."/>
            <person name="Rokhsar D.S."/>
        </authorList>
    </citation>
    <scope>NUCLEOTIDE SEQUENCE [LARGE SCALE GENOMIC DNA]</scope>
    <source>
        <strain evidence="2">cv. TDa95/00328</strain>
    </source>
</reference>
<keyword evidence="2" id="KW-1185">Reference proteome</keyword>